<keyword evidence="10" id="KW-1185">Reference proteome</keyword>
<evidence type="ECO:0000313" key="9">
    <source>
        <dbReference type="EMBL" id="TDK43465.1"/>
    </source>
</evidence>
<feature type="transmembrane region" description="Helical" evidence="7">
    <location>
        <begin position="190"/>
        <end position="216"/>
    </location>
</feature>
<evidence type="ECO:0000256" key="7">
    <source>
        <dbReference type="SAM" id="Phobius"/>
    </source>
</evidence>
<dbReference type="CDD" id="cd12797">
    <property type="entry name" value="M23_peptidase"/>
    <property type="match status" value="1"/>
</dbReference>
<dbReference type="Pfam" id="PF03253">
    <property type="entry name" value="UT"/>
    <property type="match status" value="1"/>
</dbReference>
<feature type="transmembrane region" description="Helical" evidence="7">
    <location>
        <begin position="223"/>
        <end position="242"/>
    </location>
</feature>
<keyword evidence="6 7" id="KW-0472">Membrane</keyword>
<comment type="similarity">
    <text evidence="2">Belongs to the urea transporter family.</text>
</comment>
<dbReference type="AlphaFoldDB" id="A0A4R5UWI4"/>
<feature type="transmembrane region" description="Helical" evidence="7">
    <location>
        <begin position="248"/>
        <end position="267"/>
    </location>
</feature>
<keyword evidence="4 7" id="KW-0812">Transmembrane</keyword>
<dbReference type="Pfam" id="PF01551">
    <property type="entry name" value="Peptidase_M23"/>
    <property type="match status" value="1"/>
</dbReference>
<dbReference type="Proteomes" id="UP000295438">
    <property type="component" value="Unassembled WGS sequence"/>
</dbReference>
<dbReference type="InterPro" id="IPR004937">
    <property type="entry name" value="Urea_transporter"/>
</dbReference>
<reference evidence="9 10" key="1">
    <citation type="submission" date="2019-03" db="EMBL/GenBank/DDBJ databases">
        <title>Algoriphagus aquimaris sp. nov., isolated form marine sediment in Pohang, Korea.</title>
        <authorList>
            <person name="Kim J."/>
            <person name="Yoon S.-H."/>
            <person name="Lee S.-S."/>
        </authorList>
    </citation>
    <scope>NUCLEOTIDE SEQUENCE [LARGE SCALE GENOMIC DNA]</scope>
    <source>
        <strain evidence="9 10">F21</strain>
    </source>
</reference>
<evidence type="ECO:0000256" key="6">
    <source>
        <dbReference type="ARBA" id="ARBA00023136"/>
    </source>
</evidence>
<dbReference type="RefSeq" id="WP_133391161.1">
    <property type="nucleotide sequence ID" value="NZ_SMUW01000035.1"/>
</dbReference>
<gene>
    <name evidence="9" type="ORF">E1898_12720</name>
</gene>
<organism evidence="9 10">
    <name type="scientific">Algoriphagus formosus</name>
    <dbReference type="NCBI Taxonomy" id="2007308"/>
    <lineage>
        <taxon>Bacteria</taxon>
        <taxon>Pseudomonadati</taxon>
        <taxon>Bacteroidota</taxon>
        <taxon>Cytophagia</taxon>
        <taxon>Cytophagales</taxon>
        <taxon>Cyclobacteriaceae</taxon>
        <taxon>Algoriphagus</taxon>
    </lineage>
</organism>
<dbReference type="PANTHER" id="PTHR10464">
    <property type="entry name" value="UREA TRANSPORTER"/>
    <property type="match status" value="1"/>
</dbReference>
<dbReference type="GO" id="GO:0005886">
    <property type="term" value="C:plasma membrane"/>
    <property type="evidence" value="ECO:0007669"/>
    <property type="project" value="UniProtKB-SubCell"/>
</dbReference>
<comment type="subcellular location">
    <subcellularLocation>
        <location evidence="1">Cell membrane</location>
        <topology evidence="1">Multi-pass membrane protein</topology>
    </subcellularLocation>
</comment>
<feature type="transmembrane region" description="Helical" evidence="7">
    <location>
        <begin position="274"/>
        <end position="291"/>
    </location>
</feature>
<keyword evidence="5 7" id="KW-1133">Transmembrane helix</keyword>
<dbReference type="InterPro" id="IPR016047">
    <property type="entry name" value="M23ase_b-sheet_dom"/>
</dbReference>
<evidence type="ECO:0000256" key="4">
    <source>
        <dbReference type="ARBA" id="ARBA00022692"/>
    </source>
</evidence>
<dbReference type="PANTHER" id="PTHR10464:SF4">
    <property type="entry name" value="UREA TRANSPORTER"/>
    <property type="match status" value="1"/>
</dbReference>
<feature type="transmembrane region" description="Helical" evidence="7">
    <location>
        <begin position="34"/>
        <end position="56"/>
    </location>
</feature>
<comment type="caution">
    <text evidence="9">The sequence shown here is derived from an EMBL/GenBank/DDBJ whole genome shotgun (WGS) entry which is preliminary data.</text>
</comment>
<evidence type="ECO:0000259" key="8">
    <source>
        <dbReference type="Pfam" id="PF01551"/>
    </source>
</evidence>
<dbReference type="Gene3D" id="2.70.70.10">
    <property type="entry name" value="Glucose Permease (Domain IIA)"/>
    <property type="match status" value="1"/>
</dbReference>
<dbReference type="GO" id="GO:0015204">
    <property type="term" value="F:urea transmembrane transporter activity"/>
    <property type="evidence" value="ECO:0007669"/>
    <property type="project" value="InterPro"/>
</dbReference>
<evidence type="ECO:0000256" key="5">
    <source>
        <dbReference type="ARBA" id="ARBA00022989"/>
    </source>
</evidence>
<sequence length="732" mass="83217">MTLKVKKLVKQLEWLGVAISNSYAQVFFSDNKGFGIALLLVTFIDVFVGLSGLLAVSSALITAKILGFEESLIRKGFYGFNALLMGVGLGIYFEPSAILFFLIFLSGILSVLLSVTLEGVLGKYGLPFLSLPFILIFWMFRLAARQFADLGLSERGVYVLNELYTLGGKPLIEFYEWVQYLGIPDSIRSYFLSLGAIFFQQTLLAGIVAALGLLIYSRIAFTLSLLGFYIAYLFYSVLGIPFSEVSFSYIGFNYILTAIALGGFFIIPSRNSYLQLLLVIPLAVLMTVSLQQILDSFFLPVHSFPFNLVTLITLYALKFRVDNRAGLSTIFWQQNTPEKNLYSFTNFMRRFGKNSSIPIYLPFFGEWTVTQGHNGEYTHKDDWRHAWDFEIKDEEGRTYRNEGDYPSDYYCFDKNILAPAKGVVEKVVNDVEDNVIGTRNLEDNWGNTVIIKHGEFLYSKLSHLKKNSIPVKPGDSVEKGQVIGKCGNSGNSPYPHLHFQIQASPYIGSNTLDYPISDVLVRYKGKESLQSISNPPKDAFVSSLTPHPEMKKAFSFVVGETIRLKTFENEEVWEVKRDYFLNKYLYCEKTNSKAYFKVDDLMLHFTHFEGKRKSILYLFYLSAYKISFGFTPGLKLNDTFPINQIFNPRSIFLQDFLAPFHEYLRAEYELNYPESNRGFSNKALSLKGNIQKSSFGKNMESSRFEFIIDAAGLRSFEFERGSQNIKAVCESE</sequence>
<feature type="domain" description="M23ase beta-sheet core" evidence="8">
    <location>
        <begin position="414"/>
        <end position="502"/>
    </location>
</feature>
<accession>A0A4R5UWI4</accession>
<keyword evidence="3" id="KW-1003">Cell membrane</keyword>
<feature type="transmembrane region" description="Helical" evidence="7">
    <location>
        <begin position="76"/>
        <end position="93"/>
    </location>
</feature>
<dbReference type="SUPFAM" id="SSF51261">
    <property type="entry name" value="Duplicated hybrid motif"/>
    <property type="match status" value="1"/>
</dbReference>
<proteinExistence type="inferred from homology"/>
<feature type="transmembrane region" description="Helical" evidence="7">
    <location>
        <begin position="99"/>
        <end position="117"/>
    </location>
</feature>
<name>A0A4R5UWI4_9BACT</name>
<evidence type="ECO:0000256" key="3">
    <source>
        <dbReference type="ARBA" id="ARBA00022475"/>
    </source>
</evidence>
<dbReference type="InterPro" id="IPR029020">
    <property type="entry name" value="Ammonium/urea_transptr"/>
</dbReference>
<evidence type="ECO:0000256" key="1">
    <source>
        <dbReference type="ARBA" id="ARBA00004651"/>
    </source>
</evidence>
<evidence type="ECO:0000256" key="2">
    <source>
        <dbReference type="ARBA" id="ARBA00005914"/>
    </source>
</evidence>
<dbReference type="EMBL" id="SMUW01000035">
    <property type="protein sequence ID" value="TDK43465.1"/>
    <property type="molecule type" value="Genomic_DNA"/>
</dbReference>
<feature type="transmembrane region" description="Helical" evidence="7">
    <location>
        <begin position="124"/>
        <end position="144"/>
    </location>
</feature>
<protein>
    <submittedName>
        <fullName evidence="9">Peptidase M23</fullName>
    </submittedName>
</protein>
<dbReference type="Gene3D" id="1.10.3430.10">
    <property type="entry name" value="Ammonium transporter AmtB like domains"/>
    <property type="match status" value="1"/>
</dbReference>
<evidence type="ECO:0000313" key="10">
    <source>
        <dbReference type="Proteomes" id="UP000295438"/>
    </source>
</evidence>
<dbReference type="InterPro" id="IPR011055">
    <property type="entry name" value="Dup_hybrid_motif"/>
</dbReference>